<comment type="caution">
    <text evidence="2">The sequence shown here is derived from an EMBL/GenBank/DDBJ whole genome shotgun (WGS) entry which is preliminary data.</text>
</comment>
<dbReference type="Pfam" id="PF06054">
    <property type="entry name" value="CoiA_nuc"/>
    <property type="match status" value="1"/>
</dbReference>
<name>A0ABR5PH59_9LACO</name>
<evidence type="ECO:0000259" key="1">
    <source>
        <dbReference type="Pfam" id="PF06054"/>
    </source>
</evidence>
<evidence type="ECO:0000313" key="3">
    <source>
        <dbReference type="Proteomes" id="UP000051977"/>
    </source>
</evidence>
<sequence>MIYKHGQYRIPHFSHKSKVDCIGFSENESQTHLKGKLMFKQQVEAMGHPVEIEATMMSIEQRADVFLPDDQLVLEYQCSPISFSEIARRTRNYRSLGYDVIWILGDRRRTGILRSEAVAKFARFHPQLGFYIIFYSVANNQFWLYFQLRELAGKIVSQARNFSTLAAILKFVKGYKQPATTAISLNKNRTSLLNQLKRIQQSIVLKNATYRDMVTRCYASGRIFVGCPMICHSKQGMGVPLFKRTILCWKVWLVLQLFESGQSDASNDQLNDLFVQSVKLFGRQMAQVDNYVRFFQIEFTNFIIALRTQGYVRHTIDGIKIIRQPEWFSGYDQKRRFIMTSGHLM</sequence>
<organism evidence="2 3">
    <name type="scientific">Lentilactobacillus rapi DSM 19907 = JCM 15042</name>
    <dbReference type="NCBI Taxonomy" id="1423795"/>
    <lineage>
        <taxon>Bacteria</taxon>
        <taxon>Bacillati</taxon>
        <taxon>Bacillota</taxon>
        <taxon>Bacilli</taxon>
        <taxon>Lactobacillales</taxon>
        <taxon>Lactobacillaceae</taxon>
        <taxon>Lentilactobacillus</taxon>
    </lineage>
</organism>
<proteinExistence type="predicted"/>
<dbReference type="Proteomes" id="UP000051977">
    <property type="component" value="Unassembled WGS sequence"/>
</dbReference>
<protein>
    <submittedName>
        <fullName evidence="2">Competence protein CoiA-like protein</fullName>
    </submittedName>
</protein>
<gene>
    <name evidence="2" type="ORF">FD12_GL002042</name>
</gene>
<accession>A0ABR5PH59</accession>
<keyword evidence="3" id="KW-1185">Reference proteome</keyword>
<reference evidence="2 3" key="1">
    <citation type="journal article" date="2015" name="Genome Announc.">
        <title>Expanding the biotechnology potential of lactobacilli through comparative genomics of 213 strains and associated genera.</title>
        <authorList>
            <person name="Sun Z."/>
            <person name="Harris H.M."/>
            <person name="McCann A."/>
            <person name="Guo C."/>
            <person name="Argimon S."/>
            <person name="Zhang W."/>
            <person name="Yang X."/>
            <person name="Jeffery I.B."/>
            <person name="Cooney J.C."/>
            <person name="Kagawa T.F."/>
            <person name="Liu W."/>
            <person name="Song Y."/>
            <person name="Salvetti E."/>
            <person name="Wrobel A."/>
            <person name="Rasinkangas P."/>
            <person name="Parkhill J."/>
            <person name="Rea M.C."/>
            <person name="O'Sullivan O."/>
            <person name="Ritari J."/>
            <person name="Douillard F.P."/>
            <person name="Paul Ross R."/>
            <person name="Yang R."/>
            <person name="Briner A.E."/>
            <person name="Felis G.E."/>
            <person name="de Vos W.M."/>
            <person name="Barrangou R."/>
            <person name="Klaenhammer T.R."/>
            <person name="Caufield P.W."/>
            <person name="Cui Y."/>
            <person name="Zhang H."/>
            <person name="O'Toole P.W."/>
        </authorList>
    </citation>
    <scope>NUCLEOTIDE SEQUENCE [LARGE SCALE GENOMIC DNA]</scope>
    <source>
        <strain evidence="2 3">DSM 19907</strain>
    </source>
</reference>
<dbReference type="InterPro" id="IPR010330">
    <property type="entry name" value="CoiA_nuc"/>
</dbReference>
<evidence type="ECO:0000313" key="2">
    <source>
        <dbReference type="EMBL" id="KRL18773.1"/>
    </source>
</evidence>
<dbReference type="EMBL" id="AZEI01000002">
    <property type="protein sequence ID" value="KRL18773.1"/>
    <property type="molecule type" value="Genomic_DNA"/>
</dbReference>
<feature type="domain" description="Competence protein CoiA nuclease-like" evidence="1">
    <location>
        <begin position="28"/>
        <end position="159"/>
    </location>
</feature>